<dbReference type="Pfam" id="PF03198">
    <property type="entry name" value="Glyco_hydro_72"/>
    <property type="match status" value="1"/>
</dbReference>
<name>A0ABR0LM11_9PEZI</name>
<keyword evidence="3" id="KW-0732">Signal</keyword>
<evidence type="ECO:0000256" key="4">
    <source>
        <dbReference type="ARBA" id="ARBA00023180"/>
    </source>
</evidence>
<keyword evidence="5" id="KW-0336">GPI-anchor</keyword>
<keyword evidence="5" id="KW-0808">Transferase</keyword>
<dbReference type="PANTHER" id="PTHR31468">
    <property type="entry name" value="1,3-BETA-GLUCANOSYLTRANSFERASE GAS1"/>
    <property type="match status" value="1"/>
</dbReference>
<comment type="function">
    <text evidence="5">Splits internally a 1,3-beta-glucan molecule and transfers the newly generated reducing end (the donor) to the non-reducing end of another 1,3-beta-glucan molecule (the acceptor) forming a 1,3-beta linkage, resulting in the elongation of 1,3-beta-glucan chains in the cell wall.</text>
</comment>
<reference evidence="6 7" key="1">
    <citation type="submission" date="2023-08" db="EMBL/GenBank/DDBJ databases">
        <title>Black Yeasts Isolated from many extreme environments.</title>
        <authorList>
            <person name="Coleine C."/>
            <person name="Stajich J.E."/>
            <person name="Selbmann L."/>
        </authorList>
    </citation>
    <scope>NUCLEOTIDE SEQUENCE [LARGE SCALE GENOMIC DNA]</scope>
    <source>
        <strain evidence="6 7">CCFEE 536</strain>
    </source>
</reference>
<gene>
    <name evidence="6" type="ORF">LTR16_006090</name>
</gene>
<evidence type="ECO:0000256" key="5">
    <source>
        <dbReference type="RuleBase" id="RU361209"/>
    </source>
</evidence>
<sequence>MSSIGANAIRVYHVDPTGDHRGCMSTFADAGIHLFVDLDTVGTYILSDTPEWTRNQYSTYTKVVDEFQQYNNTAGFFV</sequence>
<dbReference type="EMBL" id="JAVRRA010017498">
    <property type="protein sequence ID" value="KAK5200462.1"/>
    <property type="molecule type" value="Genomic_DNA"/>
</dbReference>
<dbReference type="InterPro" id="IPR017853">
    <property type="entry name" value="GH"/>
</dbReference>
<evidence type="ECO:0000256" key="3">
    <source>
        <dbReference type="ARBA" id="ARBA00022729"/>
    </source>
</evidence>
<dbReference type="SUPFAM" id="SSF51445">
    <property type="entry name" value="(Trans)glycosidases"/>
    <property type="match status" value="1"/>
</dbReference>
<keyword evidence="5" id="KW-0449">Lipoprotein</keyword>
<comment type="similarity">
    <text evidence="2 5">Belongs to the glycosyl hydrolase 72 family.</text>
</comment>
<keyword evidence="5" id="KW-0472">Membrane</keyword>
<comment type="caution">
    <text evidence="6">The sequence shown here is derived from an EMBL/GenBank/DDBJ whole genome shotgun (WGS) entry which is preliminary data.</text>
</comment>
<organism evidence="6 7">
    <name type="scientific">Cryomyces antarcticus</name>
    <dbReference type="NCBI Taxonomy" id="329879"/>
    <lineage>
        <taxon>Eukaryota</taxon>
        <taxon>Fungi</taxon>
        <taxon>Dikarya</taxon>
        <taxon>Ascomycota</taxon>
        <taxon>Pezizomycotina</taxon>
        <taxon>Dothideomycetes</taxon>
        <taxon>Dothideomycetes incertae sedis</taxon>
        <taxon>Cryomyces</taxon>
    </lineage>
</organism>
<dbReference type="PANTHER" id="PTHR31468:SF8">
    <property type="entry name" value="1,3-BETA-GLUCANOSYLTRANSFERASE GAS2"/>
    <property type="match status" value="1"/>
</dbReference>
<dbReference type="Proteomes" id="UP001357485">
    <property type="component" value="Unassembled WGS sequence"/>
</dbReference>
<proteinExistence type="inferred from homology"/>
<evidence type="ECO:0000256" key="1">
    <source>
        <dbReference type="ARBA" id="ARBA00004609"/>
    </source>
</evidence>
<dbReference type="InterPro" id="IPR004886">
    <property type="entry name" value="Glucanosyltransferase"/>
</dbReference>
<evidence type="ECO:0000256" key="2">
    <source>
        <dbReference type="ARBA" id="ARBA00007528"/>
    </source>
</evidence>
<protein>
    <recommendedName>
        <fullName evidence="5">1,3-beta-glucanosyltransferase</fullName>
        <ecNumber evidence="5">2.4.1.-</ecNumber>
    </recommendedName>
</protein>
<comment type="subcellular location">
    <subcellularLocation>
        <location evidence="1 5">Cell membrane</location>
        <topology evidence="1 5">Lipid-anchor</topology>
        <topology evidence="1 5">GPI-anchor</topology>
    </subcellularLocation>
</comment>
<keyword evidence="4" id="KW-0325">Glycoprotein</keyword>
<keyword evidence="7" id="KW-1185">Reference proteome</keyword>
<accession>A0ABR0LM11</accession>
<evidence type="ECO:0000313" key="6">
    <source>
        <dbReference type="EMBL" id="KAK5200462.1"/>
    </source>
</evidence>
<evidence type="ECO:0000313" key="7">
    <source>
        <dbReference type="Proteomes" id="UP001357485"/>
    </source>
</evidence>
<feature type="non-terminal residue" evidence="6">
    <location>
        <position position="78"/>
    </location>
</feature>
<dbReference type="Gene3D" id="3.20.20.80">
    <property type="entry name" value="Glycosidases"/>
    <property type="match status" value="1"/>
</dbReference>
<dbReference type="EC" id="2.4.1.-" evidence="5"/>